<organism evidence="9 10">
    <name type="scientific">Nocardia tenerifensis</name>
    <dbReference type="NCBI Taxonomy" id="228006"/>
    <lineage>
        <taxon>Bacteria</taxon>
        <taxon>Bacillati</taxon>
        <taxon>Actinomycetota</taxon>
        <taxon>Actinomycetes</taxon>
        <taxon>Mycobacteriales</taxon>
        <taxon>Nocardiaceae</taxon>
        <taxon>Nocardia</taxon>
    </lineage>
</organism>
<protein>
    <recommendedName>
        <fullName evidence="7">TVP38/TMEM64 family membrane protein</fullName>
    </recommendedName>
</protein>
<comment type="subcellular location">
    <subcellularLocation>
        <location evidence="1 7">Cell membrane</location>
        <topology evidence="1 7">Multi-pass membrane protein</topology>
    </subcellularLocation>
</comment>
<feature type="transmembrane region" description="Helical" evidence="7">
    <location>
        <begin position="193"/>
        <end position="214"/>
    </location>
</feature>
<gene>
    <name evidence="9" type="ORF">DFR70_101307</name>
</gene>
<dbReference type="Pfam" id="PF09335">
    <property type="entry name" value="VTT_dom"/>
    <property type="match status" value="1"/>
</dbReference>
<feature type="domain" description="VTT" evidence="8">
    <location>
        <begin position="70"/>
        <end position="187"/>
    </location>
</feature>
<keyword evidence="6 7" id="KW-0472">Membrane</keyword>
<feature type="transmembrane region" description="Helical" evidence="7">
    <location>
        <begin position="164"/>
        <end position="186"/>
    </location>
</feature>
<dbReference type="EMBL" id="QJKF01000001">
    <property type="protein sequence ID" value="PXX70886.1"/>
    <property type="molecule type" value="Genomic_DNA"/>
</dbReference>
<proteinExistence type="inferred from homology"/>
<keyword evidence="3 7" id="KW-1003">Cell membrane</keyword>
<dbReference type="InterPro" id="IPR015414">
    <property type="entry name" value="TMEM64"/>
</dbReference>
<evidence type="ECO:0000256" key="1">
    <source>
        <dbReference type="ARBA" id="ARBA00004651"/>
    </source>
</evidence>
<dbReference type="PANTHER" id="PTHR12677">
    <property type="entry name" value="GOLGI APPARATUS MEMBRANE PROTEIN TVP38-RELATED"/>
    <property type="match status" value="1"/>
</dbReference>
<evidence type="ECO:0000256" key="3">
    <source>
        <dbReference type="ARBA" id="ARBA00022475"/>
    </source>
</evidence>
<keyword evidence="5 7" id="KW-1133">Transmembrane helix</keyword>
<dbReference type="PANTHER" id="PTHR12677:SF59">
    <property type="entry name" value="GOLGI APPARATUS MEMBRANE PROTEIN TVP38-RELATED"/>
    <property type="match status" value="1"/>
</dbReference>
<keyword evidence="10" id="KW-1185">Reference proteome</keyword>
<comment type="caution">
    <text evidence="9">The sequence shown here is derived from an EMBL/GenBank/DDBJ whole genome shotgun (WGS) entry which is preliminary data.</text>
</comment>
<accession>A0A318K9W7</accession>
<dbReference type="OrthoDB" id="5242213at2"/>
<evidence type="ECO:0000313" key="10">
    <source>
        <dbReference type="Proteomes" id="UP000247569"/>
    </source>
</evidence>
<feature type="transmembrane region" description="Helical" evidence="7">
    <location>
        <begin position="20"/>
        <end position="37"/>
    </location>
</feature>
<name>A0A318K9W7_9NOCA</name>
<evidence type="ECO:0000256" key="7">
    <source>
        <dbReference type="RuleBase" id="RU366058"/>
    </source>
</evidence>
<evidence type="ECO:0000256" key="4">
    <source>
        <dbReference type="ARBA" id="ARBA00022692"/>
    </source>
</evidence>
<feature type="transmembrane region" description="Helical" evidence="7">
    <location>
        <begin position="82"/>
        <end position="107"/>
    </location>
</feature>
<reference evidence="9 10" key="1">
    <citation type="submission" date="2018-05" db="EMBL/GenBank/DDBJ databases">
        <title>Genomic Encyclopedia of Type Strains, Phase IV (KMG-IV): sequencing the most valuable type-strain genomes for metagenomic binning, comparative biology and taxonomic classification.</title>
        <authorList>
            <person name="Goeker M."/>
        </authorList>
    </citation>
    <scope>NUCLEOTIDE SEQUENCE [LARGE SCALE GENOMIC DNA]</scope>
    <source>
        <strain evidence="9 10">DSM 44704</strain>
    </source>
</reference>
<feature type="transmembrane region" description="Helical" evidence="7">
    <location>
        <begin position="49"/>
        <end position="70"/>
    </location>
</feature>
<sequence length="231" mass="24114">MTPRPAGLHAALEFLWRWRTLLATCAMVLVAAALIPQPTTEQLRAWTDLAGPFAPLMFLGIHIVATVTPIPRVVFTLSAGLLFGPVLGVGLALTAATASAVLALLVVRALGRDRVAARLTHPSIRAIDRRLEHRGWLAVGSLRLVVSIPFAIVNYCAALSSVRLLPYGVATVVGLLPGTVCTVLLGDALTGGIDFAALIVSGVFLVVGVIGLVIDAKLDTPIAVEAEPAGR</sequence>
<comment type="similarity">
    <text evidence="2 7">Belongs to the TVP38/TMEM64 family.</text>
</comment>
<evidence type="ECO:0000259" key="8">
    <source>
        <dbReference type="Pfam" id="PF09335"/>
    </source>
</evidence>
<dbReference type="GO" id="GO:0005886">
    <property type="term" value="C:plasma membrane"/>
    <property type="evidence" value="ECO:0007669"/>
    <property type="project" value="UniProtKB-SubCell"/>
</dbReference>
<dbReference type="RefSeq" id="WP_083894499.1">
    <property type="nucleotide sequence ID" value="NZ_QJKF01000001.1"/>
</dbReference>
<dbReference type="InterPro" id="IPR032816">
    <property type="entry name" value="VTT_dom"/>
</dbReference>
<evidence type="ECO:0000256" key="6">
    <source>
        <dbReference type="ARBA" id="ARBA00023136"/>
    </source>
</evidence>
<evidence type="ECO:0000313" key="9">
    <source>
        <dbReference type="EMBL" id="PXX70886.1"/>
    </source>
</evidence>
<dbReference type="Proteomes" id="UP000247569">
    <property type="component" value="Unassembled WGS sequence"/>
</dbReference>
<evidence type="ECO:0000256" key="2">
    <source>
        <dbReference type="ARBA" id="ARBA00008640"/>
    </source>
</evidence>
<keyword evidence="4 7" id="KW-0812">Transmembrane</keyword>
<dbReference type="AlphaFoldDB" id="A0A318K9W7"/>
<evidence type="ECO:0000256" key="5">
    <source>
        <dbReference type="ARBA" id="ARBA00022989"/>
    </source>
</evidence>